<dbReference type="Gene3D" id="3.30.565.10">
    <property type="entry name" value="Histidine kinase-like ATPase, C-terminal domain"/>
    <property type="match status" value="1"/>
</dbReference>
<sequence length="352" mass="40719">MTLRLWFKLFISHFVILMTTVILLLVVLIEGMQIMEWSVLTYNIFWNFNLWGVILSFILIVSLFCSFVYSIGLSEPYENIHAKINWLILGKYQHPAFSTEKKTPNWYEPYKVVDEDIRTLRDKIVQISTDLQEFSAAPTFVGTETKEEIIEQERQRIARELHDSVSQQLFASMMMLSAINETSAKEMPQPTQKQLAKVEEIINNAQTEMRALLLHLRPIELSDKSLKEGITQLLKELKPKIPQVVYWELDEIRLESGIEDHLFRIVQEAISNTLRHARATKFEVYLHEIDDNVQLKIIDDGKGFDTKANQKVGSYGLTNMRERIASLGGIIQINSLPNQGTVIDIKIPINRK</sequence>
<dbReference type="PROSITE" id="PS50109">
    <property type="entry name" value="HIS_KIN"/>
    <property type="match status" value="1"/>
</dbReference>
<keyword evidence="3 13" id="KW-1003">Cell membrane</keyword>
<dbReference type="RefSeq" id="WP_078755343.1">
    <property type="nucleotide sequence ID" value="NZ_FUWO01000003.1"/>
</dbReference>
<evidence type="ECO:0000256" key="4">
    <source>
        <dbReference type="ARBA" id="ARBA00022553"/>
    </source>
</evidence>
<keyword evidence="8 13" id="KW-0418">Kinase</keyword>
<dbReference type="EMBL" id="FUWO01000003">
    <property type="protein sequence ID" value="SJZ36264.1"/>
    <property type="molecule type" value="Genomic_DNA"/>
</dbReference>
<dbReference type="EC" id="2.7.13.3" evidence="13"/>
<name>A0A1T4K1J1_9LACT</name>
<dbReference type="InterPro" id="IPR011712">
    <property type="entry name" value="Sig_transdc_His_kin_sub3_dim/P"/>
</dbReference>
<dbReference type="CDD" id="cd16917">
    <property type="entry name" value="HATPase_UhpB-NarQ-NarX-like"/>
    <property type="match status" value="1"/>
</dbReference>
<evidence type="ECO:0000256" key="13">
    <source>
        <dbReference type="PIRNR" id="PIRNR037431"/>
    </source>
</evidence>
<keyword evidence="17" id="KW-1185">Reference proteome</keyword>
<protein>
    <recommendedName>
        <fullName evidence="13">Sensor histidine kinase</fullName>
        <ecNumber evidence="13">2.7.13.3</ecNumber>
    </recommendedName>
</protein>
<evidence type="ECO:0000259" key="15">
    <source>
        <dbReference type="PROSITE" id="PS50109"/>
    </source>
</evidence>
<evidence type="ECO:0000256" key="8">
    <source>
        <dbReference type="ARBA" id="ARBA00022777"/>
    </source>
</evidence>
<evidence type="ECO:0000256" key="14">
    <source>
        <dbReference type="SAM" id="Phobius"/>
    </source>
</evidence>
<evidence type="ECO:0000256" key="12">
    <source>
        <dbReference type="ARBA" id="ARBA00023136"/>
    </source>
</evidence>
<keyword evidence="6 14" id="KW-0812">Transmembrane</keyword>
<feature type="transmembrane region" description="Helical" evidence="14">
    <location>
        <begin position="6"/>
        <end position="29"/>
    </location>
</feature>
<keyword evidence="11 13" id="KW-0902">Two-component regulatory system</keyword>
<dbReference type="GO" id="GO:0005886">
    <property type="term" value="C:plasma membrane"/>
    <property type="evidence" value="ECO:0007669"/>
    <property type="project" value="UniProtKB-SubCell"/>
</dbReference>
<keyword evidence="10 14" id="KW-1133">Transmembrane helix</keyword>
<proteinExistence type="predicted"/>
<evidence type="ECO:0000256" key="5">
    <source>
        <dbReference type="ARBA" id="ARBA00022679"/>
    </source>
</evidence>
<evidence type="ECO:0000313" key="17">
    <source>
        <dbReference type="Proteomes" id="UP000189941"/>
    </source>
</evidence>
<dbReference type="OrthoDB" id="9795828at2"/>
<dbReference type="Gene3D" id="1.20.5.1930">
    <property type="match status" value="1"/>
</dbReference>
<evidence type="ECO:0000256" key="7">
    <source>
        <dbReference type="ARBA" id="ARBA00022741"/>
    </source>
</evidence>
<gene>
    <name evidence="16" type="ORF">SAMN02746011_00513</name>
</gene>
<dbReference type="GO" id="GO:0000155">
    <property type="term" value="F:phosphorelay sensor kinase activity"/>
    <property type="evidence" value="ECO:0007669"/>
    <property type="project" value="UniProtKB-UniRule"/>
</dbReference>
<keyword evidence="5 13" id="KW-0808">Transferase</keyword>
<dbReference type="GO" id="GO:0046983">
    <property type="term" value="F:protein dimerization activity"/>
    <property type="evidence" value="ECO:0007669"/>
    <property type="project" value="InterPro"/>
</dbReference>
<comment type="catalytic activity">
    <reaction evidence="1 13">
        <text>ATP + protein L-histidine = ADP + protein N-phospho-L-histidine.</text>
        <dbReference type="EC" id="2.7.13.3"/>
    </reaction>
</comment>
<evidence type="ECO:0000256" key="6">
    <source>
        <dbReference type="ARBA" id="ARBA00022692"/>
    </source>
</evidence>
<keyword evidence="9 13" id="KW-0067">ATP-binding</keyword>
<comment type="subcellular location">
    <subcellularLocation>
        <location evidence="2 13">Cell membrane</location>
        <topology evidence="2 13">Multi-pass membrane protein</topology>
    </subcellularLocation>
</comment>
<keyword evidence="12 13" id="KW-0472">Membrane</keyword>
<dbReference type="STRING" id="1121925.SAMN02746011_00513"/>
<feature type="transmembrane region" description="Helical" evidence="14">
    <location>
        <begin position="50"/>
        <end position="71"/>
    </location>
</feature>
<dbReference type="GO" id="GO:0005524">
    <property type="term" value="F:ATP binding"/>
    <property type="evidence" value="ECO:0007669"/>
    <property type="project" value="UniProtKB-UniRule"/>
</dbReference>
<keyword evidence="7 13" id="KW-0547">Nucleotide-binding</keyword>
<evidence type="ECO:0000313" key="16">
    <source>
        <dbReference type="EMBL" id="SJZ36264.1"/>
    </source>
</evidence>
<dbReference type="InterPro" id="IPR050482">
    <property type="entry name" value="Sensor_HK_TwoCompSys"/>
</dbReference>
<dbReference type="PANTHER" id="PTHR24421:SF37">
    <property type="entry name" value="SENSOR HISTIDINE KINASE NARS"/>
    <property type="match status" value="1"/>
</dbReference>
<evidence type="ECO:0000256" key="11">
    <source>
        <dbReference type="ARBA" id="ARBA00023012"/>
    </source>
</evidence>
<dbReference type="Proteomes" id="UP000189941">
    <property type="component" value="Unassembled WGS sequence"/>
</dbReference>
<dbReference type="PIRSF" id="PIRSF037431">
    <property type="entry name" value="STHK_LiaS"/>
    <property type="match status" value="1"/>
</dbReference>
<evidence type="ECO:0000256" key="9">
    <source>
        <dbReference type="ARBA" id="ARBA00022840"/>
    </source>
</evidence>
<dbReference type="InterPro" id="IPR017202">
    <property type="entry name" value="LiaS/VraS"/>
</dbReference>
<organism evidence="16 17">
    <name type="scientific">Globicatella sulfidifaciens DSM 15739</name>
    <dbReference type="NCBI Taxonomy" id="1121925"/>
    <lineage>
        <taxon>Bacteria</taxon>
        <taxon>Bacillati</taxon>
        <taxon>Bacillota</taxon>
        <taxon>Bacilli</taxon>
        <taxon>Lactobacillales</taxon>
        <taxon>Aerococcaceae</taxon>
        <taxon>Globicatella</taxon>
    </lineage>
</organism>
<dbReference type="AlphaFoldDB" id="A0A1T4K1J1"/>
<dbReference type="PANTHER" id="PTHR24421">
    <property type="entry name" value="NITRATE/NITRITE SENSOR PROTEIN NARX-RELATED"/>
    <property type="match status" value="1"/>
</dbReference>
<accession>A0A1T4K1J1</accession>
<evidence type="ECO:0000256" key="3">
    <source>
        <dbReference type="ARBA" id="ARBA00022475"/>
    </source>
</evidence>
<feature type="domain" description="Histidine kinase" evidence="15">
    <location>
        <begin position="156"/>
        <end position="351"/>
    </location>
</feature>
<evidence type="ECO:0000256" key="2">
    <source>
        <dbReference type="ARBA" id="ARBA00004651"/>
    </source>
</evidence>
<dbReference type="Pfam" id="PF07730">
    <property type="entry name" value="HisKA_3"/>
    <property type="match status" value="1"/>
</dbReference>
<dbReference type="InterPro" id="IPR036890">
    <property type="entry name" value="HATPase_C_sf"/>
</dbReference>
<dbReference type="Pfam" id="PF02518">
    <property type="entry name" value="HATPase_c"/>
    <property type="match status" value="1"/>
</dbReference>
<evidence type="ECO:0000256" key="10">
    <source>
        <dbReference type="ARBA" id="ARBA00022989"/>
    </source>
</evidence>
<dbReference type="SUPFAM" id="SSF55874">
    <property type="entry name" value="ATPase domain of HSP90 chaperone/DNA topoisomerase II/histidine kinase"/>
    <property type="match status" value="1"/>
</dbReference>
<dbReference type="InterPro" id="IPR005467">
    <property type="entry name" value="His_kinase_dom"/>
</dbReference>
<reference evidence="17" key="1">
    <citation type="submission" date="2017-02" db="EMBL/GenBank/DDBJ databases">
        <authorList>
            <person name="Varghese N."/>
            <person name="Submissions S."/>
        </authorList>
    </citation>
    <scope>NUCLEOTIDE SEQUENCE [LARGE SCALE GENOMIC DNA]</scope>
    <source>
        <strain evidence="17">DSM 15739</strain>
    </source>
</reference>
<keyword evidence="4" id="KW-0597">Phosphoprotein</keyword>
<dbReference type="SMART" id="SM00387">
    <property type="entry name" value="HATPase_c"/>
    <property type="match status" value="1"/>
</dbReference>
<evidence type="ECO:0000256" key="1">
    <source>
        <dbReference type="ARBA" id="ARBA00000085"/>
    </source>
</evidence>
<dbReference type="InterPro" id="IPR003594">
    <property type="entry name" value="HATPase_dom"/>
</dbReference>